<dbReference type="EMBL" id="MNAD01001540">
    <property type="protein sequence ID" value="OJT04429.1"/>
    <property type="molecule type" value="Genomic_DNA"/>
</dbReference>
<comment type="caution">
    <text evidence="1">The sequence shown here is derived from an EMBL/GenBank/DDBJ whole genome shotgun (WGS) entry which is preliminary data.</text>
</comment>
<gene>
    <name evidence="1" type="ORF">TRAPUB_4885</name>
</gene>
<name>A0A1M2VA42_TRAPU</name>
<dbReference type="Proteomes" id="UP000184267">
    <property type="component" value="Unassembled WGS sequence"/>
</dbReference>
<sequence>MQRPRVHLGEATKRHWFESSLDEVLPHEPRIACRVACGDSEPGNRPQPLESQEANGICGDAFAILLCTPHNARPERR</sequence>
<keyword evidence="2" id="KW-1185">Reference proteome</keyword>
<reference evidence="1 2" key="1">
    <citation type="submission" date="2016-10" db="EMBL/GenBank/DDBJ databases">
        <title>Genome sequence of the basidiomycete white-rot fungus Trametes pubescens.</title>
        <authorList>
            <person name="Makela M.R."/>
            <person name="Granchi Z."/>
            <person name="Peng M."/>
            <person name="De Vries R.P."/>
            <person name="Grigoriev I."/>
            <person name="Riley R."/>
            <person name="Hilden K."/>
        </authorList>
    </citation>
    <scope>NUCLEOTIDE SEQUENCE [LARGE SCALE GENOMIC DNA]</scope>
    <source>
        <strain evidence="1 2">FBCC735</strain>
    </source>
</reference>
<organism evidence="1 2">
    <name type="scientific">Trametes pubescens</name>
    <name type="common">White-rot fungus</name>
    <dbReference type="NCBI Taxonomy" id="154538"/>
    <lineage>
        <taxon>Eukaryota</taxon>
        <taxon>Fungi</taxon>
        <taxon>Dikarya</taxon>
        <taxon>Basidiomycota</taxon>
        <taxon>Agaricomycotina</taxon>
        <taxon>Agaricomycetes</taxon>
        <taxon>Polyporales</taxon>
        <taxon>Polyporaceae</taxon>
        <taxon>Trametes</taxon>
    </lineage>
</organism>
<evidence type="ECO:0000313" key="1">
    <source>
        <dbReference type="EMBL" id="OJT04429.1"/>
    </source>
</evidence>
<proteinExistence type="predicted"/>
<dbReference type="AlphaFoldDB" id="A0A1M2VA42"/>
<protein>
    <submittedName>
        <fullName evidence="1">Uncharacterized protein</fullName>
    </submittedName>
</protein>
<evidence type="ECO:0000313" key="2">
    <source>
        <dbReference type="Proteomes" id="UP000184267"/>
    </source>
</evidence>
<accession>A0A1M2VA42</accession>